<dbReference type="InParanoid" id="K3WYD9"/>
<dbReference type="VEuPathDB" id="FungiDB:PYU1_G009970"/>
<name>K3WYD9_GLOUD</name>
<reference evidence="2" key="1">
    <citation type="journal article" date="2010" name="Genome Biol.">
        <title>Genome sequence of the necrotrophic plant pathogen Pythium ultimum reveals original pathogenicity mechanisms and effector repertoire.</title>
        <authorList>
            <person name="Levesque C.A."/>
            <person name="Brouwer H."/>
            <person name="Cano L."/>
            <person name="Hamilton J.P."/>
            <person name="Holt C."/>
            <person name="Huitema E."/>
            <person name="Raffaele S."/>
            <person name="Robideau G.P."/>
            <person name="Thines M."/>
            <person name="Win J."/>
            <person name="Zerillo M.M."/>
            <person name="Beakes G.W."/>
            <person name="Boore J.L."/>
            <person name="Busam D."/>
            <person name="Dumas B."/>
            <person name="Ferriera S."/>
            <person name="Fuerstenberg S.I."/>
            <person name="Gachon C.M."/>
            <person name="Gaulin E."/>
            <person name="Govers F."/>
            <person name="Grenville-Briggs L."/>
            <person name="Horner N."/>
            <person name="Hostetler J."/>
            <person name="Jiang R.H."/>
            <person name="Johnson J."/>
            <person name="Krajaejun T."/>
            <person name="Lin H."/>
            <person name="Meijer H.J."/>
            <person name="Moore B."/>
            <person name="Morris P."/>
            <person name="Phuntmart V."/>
            <person name="Puiu D."/>
            <person name="Shetty J."/>
            <person name="Stajich J.E."/>
            <person name="Tripathy S."/>
            <person name="Wawra S."/>
            <person name="van West P."/>
            <person name="Whitty B.R."/>
            <person name="Coutinho P.M."/>
            <person name="Henrissat B."/>
            <person name="Martin F."/>
            <person name="Thomas P.D."/>
            <person name="Tyler B.M."/>
            <person name="De Vries R.P."/>
            <person name="Kamoun S."/>
            <person name="Yandell M."/>
            <person name="Tisserat N."/>
            <person name="Buell C.R."/>
        </authorList>
    </citation>
    <scope>NUCLEOTIDE SEQUENCE</scope>
    <source>
        <strain evidence="2">DAOM:BR144</strain>
    </source>
</reference>
<sequence>MVEHSLDATQFDRSETLVRKVSTPLLGAGSGFAWRFNVAGCIAIHCSVYNINGVIHVSEAAESVMKEQEKANAPARMTASQRRKKKMAAKAKKMAKVAEKASDNAELDTHSDHSEDVVVFHPSKDLTRVPEMDAGVCRAVLSQLEEVQAAAAAAFIVVGDIACPLVAELTEEDTTAVEVSPVGVDTLTDGDNDEVSDFQQRIIAMLQKSEAEQARHRSNFVLSHSGFDAGAAYDFFKRRFAQAQYASEAAVYARCPERQSSRGLMLSDLLSTLVEMEGTK</sequence>
<organism evidence="1 2">
    <name type="scientific">Globisporangium ultimum (strain ATCC 200006 / CBS 805.95 / DAOM BR144)</name>
    <name type="common">Pythium ultimum</name>
    <dbReference type="NCBI Taxonomy" id="431595"/>
    <lineage>
        <taxon>Eukaryota</taxon>
        <taxon>Sar</taxon>
        <taxon>Stramenopiles</taxon>
        <taxon>Oomycota</taxon>
        <taxon>Peronosporomycetes</taxon>
        <taxon>Pythiales</taxon>
        <taxon>Pythiaceae</taxon>
        <taxon>Globisporangium</taxon>
    </lineage>
</organism>
<dbReference type="EnsemblProtists" id="PYU1_T009988">
    <property type="protein sequence ID" value="PYU1_T009988"/>
    <property type="gene ID" value="PYU1_G009970"/>
</dbReference>
<dbReference type="Proteomes" id="UP000019132">
    <property type="component" value="Unassembled WGS sequence"/>
</dbReference>
<dbReference type="AlphaFoldDB" id="K3WYD9"/>
<reference evidence="2" key="2">
    <citation type="submission" date="2010-04" db="EMBL/GenBank/DDBJ databases">
        <authorList>
            <person name="Buell R."/>
            <person name="Hamilton J."/>
            <person name="Hostetler J."/>
        </authorList>
    </citation>
    <scope>NUCLEOTIDE SEQUENCE [LARGE SCALE GENOMIC DNA]</scope>
    <source>
        <strain evidence="2">DAOM:BR144</strain>
    </source>
</reference>
<proteinExistence type="predicted"/>
<protein>
    <submittedName>
        <fullName evidence="1">Uncharacterized protein</fullName>
    </submittedName>
</protein>
<reference evidence="1" key="3">
    <citation type="submission" date="2015-02" db="UniProtKB">
        <authorList>
            <consortium name="EnsemblProtists"/>
        </authorList>
    </citation>
    <scope>IDENTIFICATION</scope>
    <source>
        <strain evidence="1">DAOM BR144</strain>
    </source>
</reference>
<evidence type="ECO:0000313" key="2">
    <source>
        <dbReference type="Proteomes" id="UP000019132"/>
    </source>
</evidence>
<accession>K3WYD9</accession>
<keyword evidence="2" id="KW-1185">Reference proteome</keyword>
<dbReference type="HOGENOM" id="CLU_995643_0_0_1"/>
<evidence type="ECO:0000313" key="1">
    <source>
        <dbReference type="EnsemblProtists" id="PYU1_T009988"/>
    </source>
</evidence>
<dbReference type="eggNOG" id="ENOG502SA8Q">
    <property type="taxonomic scope" value="Eukaryota"/>
</dbReference>
<dbReference type="EMBL" id="GL376624">
    <property type="status" value="NOT_ANNOTATED_CDS"/>
    <property type="molecule type" value="Genomic_DNA"/>
</dbReference>